<gene>
    <name evidence="2" type="ORF">GCM10010468_15650</name>
</gene>
<reference evidence="3" key="1">
    <citation type="journal article" date="2019" name="Int. J. Syst. Evol. Microbiol.">
        <title>The Global Catalogue of Microorganisms (GCM) 10K type strain sequencing project: providing services to taxonomists for standard genome sequencing and annotation.</title>
        <authorList>
            <consortium name="The Broad Institute Genomics Platform"/>
            <consortium name="The Broad Institute Genome Sequencing Center for Infectious Disease"/>
            <person name="Wu L."/>
            <person name="Ma J."/>
        </authorList>
    </citation>
    <scope>NUCLEOTIDE SEQUENCE [LARGE SCALE GENOMIC DNA]</scope>
    <source>
        <strain evidence="3">JCM 9377</strain>
    </source>
</reference>
<sequence length="311" mass="33457">MTTAIHDIGYRHYDGPRHGRAFIVRSLYLYNLRAVFGLGRGAKAKIIPVFLFVCLLLPAAVDVAILAFIKEPKLLMNYSMYPLWVQPLIAIFLATQAPVIASREIRFKTVPLYFSRPVRTLDFVLAKFLAFVTALFALIAIPLTLLHLGFLLTRSGMVKNVREAGPLAELGKVPSVVHQSGLYLAALAGCLLFALVLASFALVIAAYTPRRGFGVAAVIAVYLISNVVVAIIQGVAISSGNWDLAKWMNLFTPFPLVDGVQTGLLHADVGSRGETVGPRTAGGGLLFLAANVAVVAGSLSVLLARFRKAGQ</sequence>
<protein>
    <submittedName>
        <fullName evidence="2">ABC transporter permease</fullName>
    </submittedName>
</protein>
<feature type="transmembrane region" description="Helical" evidence="1">
    <location>
        <begin position="46"/>
        <end position="69"/>
    </location>
</feature>
<dbReference type="EMBL" id="BAAAUV010000003">
    <property type="protein sequence ID" value="GAA3202118.1"/>
    <property type="molecule type" value="Genomic_DNA"/>
</dbReference>
<dbReference type="RefSeq" id="WP_344823924.1">
    <property type="nucleotide sequence ID" value="NZ_BAAAUV010000003.1"/>
</dbReference>
<comment type="caution">
    <text evidence="2">The sequence shown here is derived from an EMBL/GenBank/DDBJ whole genome shotgun (WGS) entry which is preliminary data.</text>
</comment>
<feature type="transmembrane region" description="Helical" evidence="1">
    <location>
        <begin position="182"/>
        <end position="206"/>
    </location>
</feature>
<evidence type="ECO:0000313" key="3">
    <source>
        <dbReference type="Proteomes" id="UP001501237"/>
    </source>
</evidence>
<organism evidence="2 3">
    <name type="scientific">Actinocorallia longicatena</name>
    <dbReference type="NCBI Taxonomy" id="111803"/>
    <lineage>
        <taxon>Bacteria</taxon>
        <taxon>Bacillati</taxon>
        <taxon>Actinomycetota</taxon>
        <taxon>Actinomycetes</taxon>
        <taxon>Streptosporangiales</taxon>
        <taxon>Thermomonosporaceae</taxon>
        <taxon>Actinocorallia</taxon>
    </lineage>
</organism>
<feature type="transmembrane region" description="Helical" evidence="1">
    <location>
        <begin position="285"/>
        <end position="306"/>
    </location>
</feature>
<feature type="transmembrane region" description="Helical" evidence="1">
    <location>
        <begin position="123"/>
        <end position="150"/>
    </location>
</feature>
<evidence type="ECO:0000256" key="1">
    <source>
        <dbReference type="SAM" id="Phobius"/>
    </source>
</evidence>
<feature type="transmembrane region" description="Helical" evidence="1">
    <location>
        <begin position="81"/>
        <end position="102"/>
    </location>
</feature>
<dbReference type="Proteomes" id="UP001501237">
    <property type="component" value="Unassembled WGS sequence"/>
</dbReference>
<keyword evidence="1" id="KW-1133">Transmembrane helix</keyword>
<keyword evidence="1" id="KW-0472">Membrane</keyword>
<evidence type="ECO:0000313" key="2">
    <source>
        <dbReference type="EMBL" id="GAA3202118.1"/>
    </source>
</evidence>
<keyword evidence="1" id="KW-0812">Transmembrane</keyword>
<proteinExistence type="predicted"/>
<name>A0ABP6Q407_9ACTN</name>
<accession>A0ABP6Q407</accession>
<feature type="transmembrane region" description="Helical" evidence="1">
    <location>
        <begin position="213"/>
        <end position="237"/>
    </location>
</feature>
<keyword evidence="3" id="KW-1185">Reference proteome</keyword>